<evidence type="ECO:0000256" key="11">
    <source>
        <dbReference type="ARBA" id="ARBA00022692"/>
    </source>
</evidence>
<organism evidence="20 21">
    <name type="scientific">Candidatus Avacidaminococcus intestinavium</name>
    <dbReference type="NCBI Taxonomy" id="2840684"/>
    <lineage>
        <taxon>Bacteria</taxon>
        <taxon>Bacillati</taxon>
        <taxon>Bacillota</taxon>
        <taxon>Negativicutes</taxon>
        <taxon>Acidaminococcales</taxon>
        <taxon>Acidaminococcaceae</taxon>
        <taxon>Acidaminococcaceae incertae sedis</taxon>
        <taxon>Candidatus Avacidaminococcus</taxon>
    </lineage>
</organism>
<comment type="subcellular location">
    <subcellularLocation>
        <location evidence="2">Cell membrane</location>
        <topology evidence="2">Multi-pass membrane protein</topology>
    </subcellularLocation>
</comment>
<keyword evidence="10 18" id="KW-0808">Transferase</keyword>
<sequence length="278" mass="30233">MLTRTITAVLGFAVALWVIQAGGVVFALTILLLSMLALGELYRMLKVKNILIFTFIPIVTTVIAISGAMVNLPQLLGLVVVLGFITVFLHALFHNHELNGDWFKSAAATIFVIVYVSILFPHFIFLRELPGSEITLNTLTFTHGEGFIWLVLLGTWASDTFAYLFGCAFGKRPLCPSVSPKKSIEGAAAGFCGCLLVMVYLGVNVMQLPLLATIGLGMLVAFSAPLGDLAESLLKRYSGVKDSGKILPGHGGVLDRFDSLLFAVPLAYYYIEYFFIRG</sequence>
<keyword evidence="12 18" id="KW-0548">Nucleotidyltransferase</keyword>
<evidence type="ECO:0000256" key="17">
    <source>
        <dbReference type="ARBA" id="ARBA00023264"/>
    </source>
</evidence>
<comment type="similarity">
    <text evidence="5 18">Belongs to the CDS family.</text>
</comment>
<comment type="pathway">
    <text evidence="4">Lipid metabolism.</text>
</comment>
<feature type="transmembrane region" description="Helical" evidence="19">
    <location>
        <begin position="6"/>
        <end position="38"/>
    </location>
</feature>
<keyword evidence="8" id="KW-1003">Cell membrane</keyword>
<keyword evidence="13 19" id="KW-1133">Transmembrane helix</keyword>
<keyword evidence="16" id="KW-0594">Phospholipid biosynthesis</keyword>
<feature type="transmembrane region" description="Helical" evidence="19">
    <location>
        <begin position="186"/>
        <end position="203"/>
    </location>
</feature>
<evidence type="ECO:0000313" key="21">
    <source>
        <dbReference type="Proteomes" id="UP000824099"/>
    </source>
</evidence>
<comment type="catalytic activity">
    <reaction evidence="1 18">
        <text>a 1,2-diacyl-sn-glycero-3-phosphate + CTP + H(+) = a CDP-1,2-diacyl-sn-glycerol + diphosphate</text>
        <dbReference type="Rhea" id="RHEA:16229"/>
        <dbReference type="ChEBI" id="CHEBI:15378"/>
        <dbReference type="ChEBI" id="CHEBI:33019"/>
        <dbReference type="ChEBI" id="CHEBI:37563"/>
        <dbReference type="ChEBI" id="CHEBI:58332"/>
        <dbReference type="ChEBI" id="CHEBI:58608"/>
        <dbReference type="EC" id="2.7.7.41"/>
    </reaction>
</comment>
<feature type="transmembrane region" description="Helical" evidence="19">
    <location>
        <begin position="146"/>
        <end position="165"/>
    </location>
</feature>
<evidence type="ECO:0000256" key="8">
    <source>
        <dbReference type="ARBA" id="ARBA00022475"/>
    </source>
</evidence>
<keyword evidence="17" id="KW-1208">Phospholipid metabolism</keyword>
<evidence type="ECO:0000256" key="10">
    <source>
        <dbReference type="ARBA" id="ARBA00022679"/>
    </source>
</evidence>
<dbReference type="EMBL" id="DVNI01000070">
    <property type="protein sequence ID" value="HIU64302.1"/>
    <property type="molecule type" value="Genomic_DNA"/>
</dbReference>
<evidence type="ECO:0000256" key="9">
    <source>
        <dbReference type="ARBA" id="ARBA00022516"/>
    </source>
</evidence>
<dbReference type="GO" id="GO:0016024">
    <property type="term" value="P:CDP-diacylglycerol biosynthetic process"/>
    <property type="evidence" value="ECO:0007669"/>
    <property type="project" value="TreeGrafter"/>
</dbReference>
<evidence type="ECO:0000256" key="3">
    <source>
        <dbReference type="ARBA" id="ARBA00005119"/>
    </source>
</evidence>
<reference evidence="20" key="2">
    <citation type="journal article" date="2021" name="PeerJ">
        <title>Extensive microbial diversity within the chicken gut microbiome revealed by metagenomics and culture.</title>
        <authorList>
            <person name="Gilroy R."/>
            <person name="Ravi A."/>
            <person name="Getino M."/>
            <person name="Pursley I."/>
            <person name="Horton D.L."/>
            <person name="Alikhan N.F."/>
            <person name="Baker D."/>
            <person name="Gharbi K."/>
            <person name="Hall N."/>
            <person name="Watson M."/>
            <person name="Adriaenssens E.M."/>
            <person name="Foster-Nyarko E."/>
            <person name="Jarju S."/>
            <person name="Secka A."/>
            <person name="Antonio M."/>
            <person name="Oren A."/>
            <person name="Chaudhuri R.R."/>
            <person name="La Ragione R."/>
            <person name="Hildebrand F."/>
            <person name="Pallen M.J."/>
        </authorList>
    </citation>
    <scope>NUCLEOTIDE SEQUENCE</scope>
    <source>
        <strain evidence="20">CHK160-1198</strain>
    </source>
</reference>
<dbReference type="Pfam" id="PF01148">
    <property type="entry name" value="CTP_transf_1"/>
    <property type="match status" value="1"/>
</dbReference>
<feature type="transmembrane region" description="Helical" evidence="19">
    <location>
        <begin position="50"/>
        <end position="69"/>
    </location>
</feature>
<feature type="transmembrane region" description="Helical" evidence="19">
    <location>
        <begin position="75"/>
        <end position="93"/>
    </location>
</feature>
<name>A0A9D1MQC2_9FIRM</name>
<evidence type="ECO:0000256" key="18">
    <source>
        <dbReference type="RuleBase" id="RU003938"/>
    </source>
</evidence>
<evidence type="ECO:0000256" key="14">
    <source>
        <dbReference type="ARBA" id="ARBA00023098"/>
    </source>
</evidence>
<dbReference type="PANTHER" id="PTHR46382">
    <property type="entry name" value="PHOSPHATIDATE CYTIDYLYLTRANSFERASE"/>
    <property type="match status" value="1"/>
</dbReference>
<evidence type="ECO:0000256" key="13">
    <source>
        <dbReference type="ARBA" id="ARBA00022989"/>
    </source>
</evidence>
<dbReference type="GO" id="GO:0004605">
    <property type="term" value="F:phosphatidate cytidylyltransferase activity"/>
    <property type="evidence" value="ECO:0007669"/>
    <property type="project" value="UniProtKB-EC"/>
</dbReference>
<evidence type="ECO:0000256" key="19">
    <source>
        <dbReference type="SAM" id="Phobius"/>
    </source>
</evidence>
<evidence type="ECO:0000256" key="1">
    <source>
        <dbReference type="ARBA" id="ARBA00001698"/>
    </source>
</evidence>
<evidence type="ECO:0000256" key="6">
    <source>
        <dbReference type="ARBA" id="ARBA00012487"/>
    </source>
</evidence>
<evidence type="ECO:0000256" key="2">
    <source>
        <dbReference type="ARBA" id="ARBA00004651"/>
    </source>
</evidence>
<dbReference type="Proteomes" id="UP000824099">
    <property type="component" value="Unassembled WGS sequence"/>
</dbReference>
<gene>
    <name evidence="20" type="ORF">IAB06_04610</name>
</gene>
<keyword evidence="14" id="KW-0443">Lipid metabolism</keyword>
<dbReference type="AlphaFoldDB" id="A0A9D1MQC2"/>
<keyword evidence="11 18" id="KW-0812">Transmembrane</keyword>
<proteinExistence type="inferred from homology"/>
<evidence type="ECO:0000256" key="4">
    <source>
        <dbReference type="ARBA" id="ARBA00005189"/>
    </source>
</evidence>
<accession>A0A9D1MQC2</accession>
<evidence type="ECO:0000256" key="12">
    <source>
        <dbReference type="ARBA" id="ARBA00022695"/>
    </source>
</evidence>
<comment type="pathway">
    <text evidence="3 18">Phospholipid metabolism; CDP-diacylglycerol biosynthesis; CDP-diacylglycerol from sn-glycerol 3-phosphate: step 3/3.</text>
</comment>
<evidence type="ECO:0000313" key="20">
    <source>
        <dbReference type="EMBL" id="HIU64302.1"/>
    </source>
</evidence>
<dbReference type="EC" id="2.7.7.41" evidence="6 18"/>
<protein>
    <recommendedName>
        <fullName evidence="7 18">Phosphatidate cytidylyltransferase</fullName>
        <ecNumber evidence="6 18">2.7.7.41</ecNumber>
    </recommendedName>
</protein>
<dbReference type="PROSITE" id="PS01315">
    <property type="entry name" value="CDS"/>
    <property type="match status" value="1"/>
</dbReference>
<feature type="transmembrane region" description="Helical" evidence="19">
    <location>
        <begin position="209"/>
        <end position="227"/>
    </location>
</feature>
<dbReference type="PANTHER" id="PTHR46382:SF1">
    <property type="entry name" value="PHOSPHATIDATE CYTIDYLYLTRANSFERASE"/>
    <property type="match status" value="1"/>
</dbReference>
<comment type="caution">
    <text evidence="20">The sequence shown here is derived from an EMBL/GenBank/DDBJ whole genome shotgun (WGS) entry which is preliminary data.</text>
</comment>
<evidence type="ECO:0000256" key="7">
    <source>
        <dbReference type="ARBA" id="ARBA00019373"/>
    </source>
</evidence>
<evidence type="ECO:0000256" key="16">
    <source>
        <dbReference type="ARBA" id="ARBA00023209"/>
    </source>
</evidence>
<keyword evidence="9" id="KW-0444">Lipid biosynthesis</keyword>
<evidence type="ECO:0000256" key="5">
    <source>
        <dbReference type="ARBA" id="ARBA00010185"/>
    </source>
</evidence>
<evidence type="ECO:0000256" key="15">
    <source>
        <dbReference type="ARBA" id="ARBA00023136"/>
    </source>
</evidence>
<keyword evidence="15 19" id="KW-0472">Membrane</keyword>
<dbReference type="InterPro" id="IPR000374">
    <property type="entry name" value="PC_trans"/>
</dbReference>
<feature type="transmembrane region" description="Helical" evidence="19">
    <location>
        <begin position="105"/>
        <end position="126"/>
    </location>
</feature>
<reference evidence="20" key="1">
    <citation type="submission" date="2020-10" db="EMBL/GenBank/DDBJ databases">
        <authorList>
            <person name="Gilroy R."/>
        </authorList>
    </citation>
    <scope>NUCLEOTIDE SEQUENCE</scope>
    <source>
        <strain evidence="20">CHK160-1198</strain>
    </source>
</reference>
<dbReference type="GO" id="GO:0005886">
    <property type="term" value="C:plasma membrane"/>
    <property type="evidence" value="ECO:0007669"/>
    <property type="project" value="UniProtKB-SubCell"/>
</dbReference>